<organism evidence="1 2">
    <name type="scientific">Candidatus Acidiferrum panamense</name>
    <dbReference type="NCBI Taxonomy" id="2741543"/>
    <lineage>
        <taxon>Bacteria</taxon>
        <taxon>Pseudomonadati</taxon>
        <taxon>Acidobacteriota</taxon>
        <taxon>Terriglobia</taxon>
        <taxon>Candidatus Acidiferrales</taxon>
        <taxon>Candidatus Acidiferrum</taxon>
    </lineage>
</organism>
<dbReference type="EMBL" id="JACDQQ010002639">
    <property type="protein sequence ID" value="MBA0088705.1"/>
    <property type="molecule type" value="Genomic_DNA"/>
</dbReference>
<proteinExistence type="predicted"/>
<gene>
    <name evidence="1" type="ORF">HRJ53_27260</name>
</gene>
<dbReference type="Proteomes" id="UP000567293">
    <property type="component" value="Unassembled WGS sequence"/>
</dbReference>
<dbReference type="AlphaFoldDB" id="A0A7V8NWV3"/>
<evidence type="ECO:0000313" key="1">
    <source>
        <dbReference type="EMBL" id="MBA0088705.1"/>
    </source>
</evidence>
<comment type="caution">
    <text evidence="1">The sequence shown here is derived from an EMBL/GenBank/DDBJ whole genome shotgun (WGS) entry which is preliminary data.</text>
</comment>
<protein>
    <submittedName>
        <fullName evidence="1">Uncharacterized protein</fullName>
    </submittedName>
</protein>
<accession>A0A7V8NWV3</accession>
<name>A0A7V8NWV3_9BACT</name>
<reference evidence="1" key="1">
    <citation type="submission" date="2020-06" db="EMBL/GenBank/DDBJ databases">
        <title>Legume-microbial interactions unlock mineral nutrients during tropical forest succession.</title>
        <authorList>
            <person name="Epihov D.Z."/>
        </authorList>
    </citation>
    <scope>NUCLEOTIDE SEQUENCE [LARGE SCALE GENOMIC DNA]</scope>
    <source>
        <strain evidence="1">Pan2503</strain>
    </source>
</reference>
<evidence type="ECO:0000313" key="2">
    <source>
        <dbReference type="Proteomes" id="UP000567293"/>
    </source>
</evidence>
<sequence length="102" mass="11173">MNLGQAVAVCLYELAREVTSIPAGEEVAVATAGELERLTSLLLGALLASGYLKPKLDNESKSRAPAPVEEKIRRLIRRMNLSAEDAELLLGMVRQILWKIKT</sequence>
<dbReference type="Gene3D" id="1.10.8.590">
    <property type="match status" value="1"/>
</dbReference>
<keyword evidence="2" id="KW-1185">Reference proteome</keyword>